<dbReference type="AlphaFoldDB" id="A0A0D7AQW7"/>
<dbReference type="Proteomes" id="UP000054007">
    <property type="component" value="Unassembled WGS sequence"/>
</dbReference>
<reference evidence="2 3" key="1">
    <citation type="journal article" date="2015" name="Fungal Genet. Biol.">
        <title>Evolution of novel wood decay mechanisms in Agaricales revealed by the genome sequences of Fistulina hepatica and Cylindrobasidium torrendii.</title>
        <authorList>
            <person name="Floudas D."/>
            <person name="Held B.W."/>
            <person name="Riley R."/>
            <person name="Nagy L.G."/>
            <person name="Koehler G."/>
            <person name="Ransdell A.S."/>
            <person name="Younus H."/>
            <person name="Chow J."/>
            <person name="Chiniquy J."/>
            <person name="Lipzen A."/>
            <person name="Tritt A."/>
            <person name="Sun H."/>
            <person name="Haridas S."/>
            <person name="LaButti K."/>
            <person name="Ohm R.A."/>
            <person name="Kues U."/>
            <person name="Blanchette R.A."/>
            <person name="Grigoriev I.V."/>
            <person name="Minto R.E."/>
            <person name="Hibbett D.S."/>
        </authorList>
    </citation>
    <scope>NUCLEOTIDE SEQUENCE [LARGE SCALE GENOMIC DNA]</scope>
    <source>
        <strain evidence="2 3">FP15055 ss-10</strain>
    </source>
</reference>
<name>A0A0D7AQW7_9AGAR</name>
<dbReference type="OrthoDB" id="3247971at2759"/>
<feature type="region of interest" description="Disordered" evidence="1">
    <location>
        <begin position="1"/>
        <end position="23"/>
    </location>
</feature>
<gene>
    <name evidence="2" type="ORF">CYLTODRAFT_363827</name>
</gene>
<evidence type="ECO:0000313" key="2">
    <source>
        <dbReference type="EMBL" id="KIY60637.1"/>
    </source>
</evidence>
<dbReference type="EMBL" id="KN881422">
    <property type="protein sequence ID" value="KIY60637.1"/>
    <property type="molecule type" value="Genomic_DNA"/>
</dbReference>
<keyword evidence="3" id="KW-1185">Reference proteome</keyword>
<feature type="compositionally biased region" description="Basic and acidic residues" evidence="1">
    <location>
        <begin position="12"/>
        <end position="23"/>
    </location>
</feature>
<protein>
    <submittedName>
        <fullName evidence="2">Uncharacterized protein</fullName>
    </submittedName>
</protein>
<evidence type="ECO:0000313" key="3">
    <source>
        <dbReference type="Proteomes" id="UP000054007"/>
    </source>
</evidence>
<feature type="non-terminal residue" evidence="2">
    <location>
        <position position="1"/>
    </location>
</feature>
<proteinExistence type="predicted"/>
<evidence type="ECO:0000256" key="1">
    <source>
        <dbReference type="SAM" id="MobiDB-lite"/>
    </source>
</evidence>
<sequence length="142" mass="15972">DTGTSNLKRHADHCNADPDAPRQGTLDEWRSTYSKGKHRLYWVEEVSVHHRPFLLAGDQPLVNLQDLLRPGVSSPNPAMVTRDLHDVFTLTRSHVKGELANDFAKHLVFDGWASASRRSFMGIGTAFFNGVEVVFRHLDLVP</sequence>
<organism evidence="2 3">
    <name type="scientific">Cylindrobasidium torrendii FP15055 ss-10</name>
    <dbReference type="NCBI Taxonomy" id="1314674"/>
    <lineage>
        <taxon>Eukaryota</taxon>
        <taxon>Fungi</taxon>
        <taxon>Dikarya</taxon>
        <taxon>Basidiomycota</taxon>
        <taxon>Agaricomycotina</taxon>
        <taxon>Agaricomycetes</taxon>
        <taxon>Agaricomycetidae</taxon>
        <taxon>Agaricales</taxon>
        <taxon>Marasmiineae</taxon>
        <taxon>Physalacriaceae</taxon>
        <taxon>Cylindrobasidium</taxon>
    </lineage>
</organism>
<accession>A0A0D7AQW7</accession>